<dbReference type="InterPro" id="IPR043155">
    <property type="entry name" value="VPS33_dom3b"/>
</dbReference>
<evidence type="ECO:0000313" key="3">
    <source>
        <dbReference type="Proteomes" id="UP000276133"/>
    </source>
</evidence>
<dbReference type="InterPro" id="IPR043154">
    <property type="entry name" value="Sec-1-like_dom1"/>
</dbReference>
<evidence type="ECO:0000313" key="2">
    <source>
        <dbReference type="EMBL" id="RNA25152.1"/>
    </source>
</evidence>
<organism evidence="2 3">
    <name type="scientific">Brachionus plicatilis</name>
    <name type="common">Marine rotifer</name>
    <name type="synonym">Brachionus muelleri</name>
    <dbReference type="NCBI Taxonomy" id="10195"/>
    <lineage>
        <taxon>Eukaryota</taxon>
        <taxon>Metazoa</taxon>
        <taxon>Spiralia</taxon>
        <taxon>Gnathifera</taxon>
        <taxon>Rotifera</taxon>
        <taxon>Eurotatoria</taxon>
        <taxon>Monogononta</taxon>
        <taxon>Pseudotrocha</taxon>
        <taxon>Ploima</taxon>
        <taxon>Brachionidae</taxon>
        <taxon>Brachionus</taxon>
    </lineage>
</organism>
<keyword evidence="3" id="KW-1185">Reference proteome</keyword>
<dbReference type="EMBL" id="REGN01002970">
    <property type="protein sequence ID" value="RNA25152.1"/>
    <property type="molecule type" value="Genomic_DNA"/>
</dbReference>
<dbReference type="Pfam" id="PF00995">
    <property type="entry name" value="Sec1"/>
    <property type="match status" value="1"/>
</dbReference>
<comment type="similarity">
    <text evidence="1">Belongs to the STXBP/unc-18/SEC1 family.</text>
</comment>
<dbReference type="InterPro" id="IPR001619">
    <property type="entry name" value="Sec1-like"/>
</dbReference>
<dbReference type="Gene3D" id="3.40.50.2060">
    <property type="match status" value="1"/>
</dbReference>
<dbReference type="PANTHER" id="PTHR11679">
    <property type="entry name" value="VESICLE PROTEIN SORTING-ASSOCIATED"/>
    <property type="match status" value="1"/>
</dbReference>
<gene>
    <name evidence="2" type="ORF">BpHYR1_003784</name>
</gene>
<dbReference type="GO" id="GO:0016192">
    <property type="term" value="P:vesicle-mediated transport"/>
    <property type="evidence" value="ECO:0007669"/>
    <property type="project" value="InterPro"/>
</dbReference>
<dbReference type="Gene3D" id="3.40.50.1910">
    <property type="match status" value="2"/>
</dbReference>
<dbReference type="SUPFAM" id="SSF56815">
    <property type="entry name" value="Sec1/munc18-like (SM) proteins"/>
    <property type="match status" value="1"/>
</dbReference>
<dbReference type="OrthoDB" id="10262287at2759"/>
<name>A0A3M7RNQ0_BRAPC</name>
<dbReference type="InterPro" id="IPR036045">
    <property type="entry name" value="Sec1-like_sf"/>
</dbReference>
<proteinExistence type="inferred from homology"/>
<accession>A0A3M7RNQ0</accession>
<reference evidence="2 3" key="1">
    <citation type="journal article" date="2018" name="Sci. Rep.">
        <title>Genomic signatures of local adaptation to the degree of environmental predictability in rotifers.</title>
        <authorList>
            <person name="Franch-Gras L."/>
            <person name="Hahn C."/>
            <person name="Garcia-Roger E.M."/>
            <person name="Carmona M.J."/>
            <person name="Serra M."/>
            <person name="Gomez A."/>
        </authorList>
    </citation>
    <scope>NUCLEOTIDE SEQUENCE [LARGE SCALE GENOMIC DNA]</scope>
    <source>
        <strain evidence="2">HYR1</strain>
    </source>
</reference>
<dbReference type="Gene3D" id="1.25.40.850">
    <property type="match status" value="1"/>
</dbReference>
<comment type="caution">
    <text evidence="2">The sequence shown here is derived from an EMBL/GenBank/DDBJ whole genome shotgun (WGS) entry which is preliminary data.</text>
</comment>
<evidence type="ECO:0000256" key="1">
    <source>
        <dbReference type="ARBA" id="ARBA00009884"/>
    </source>
</evidence>
<dbReference type="AlphaFoldDB" id="A0A3M7RNQ0"/>
<dbReference type="STRING" id="10195.A0A3M7RNQ0"/>
<sequence length="621" mass="71847">MAATSSHLSSDRVNLLDLKEWLRREFLSFFEDCPGKKLVVWDKHLTQPLGLIADYRVLKERGVDKMMDLRELRDNRLLKKKDLSDISHIFFIVKPKLELMSLIATNVLSVESDLKNEIKEFHILFVPRMTHLCEKKLKELGVYGSFKNNLKEIFLDLIPLDNDLLSMENPQLFKDLFLHNDPTYLYNVAKSLMTMQSLYGIIPNIYGKGKYSQMVVDQILRMRREMPQNQEPQTTPKIDNLILIDRNVDLITPMMTQLTYEGLIDENFGIKYTQLEIPQEKIKKPNQDDKLNVVEMKKSIVILNSGDSLFGEIRDRNFNAINPVLSRTAKELQQTNEEKNRLQSVSQLRMFVEKTLKTYQVKKNSLENHMTIAEIIKELTMSDEFFEKLQCQNDLLAGLSGDKANSYIINCMSRGEDIYTVLRLICLHCAVNNGFKTSLLETYKREIIRAYGMKYFELLNNMEKSNLLYNQGVKNFDTISKKMNLQVDKVNEENPNDISYVFSGYAPLSIRFCQYLTRPNWKMYGDLFGLIPGEFFEEVQYLPNGMRKRRNSNASLNSSQSGQSLDQKMTLVFFVGGCTYAEISALRYLSSINESPTEFLIATTCLINGKSFIQSLEDGFS</sequence>
<dbReference type="InterPro" id="IPR027482">
    <property type="entry name" value="Sec1-like_dom2"/>
</dbReference>
<dbReference type="Proteomes" id="UP000276133">
    <property type="component" value="Unassembled WGS sequence"/>
</dbReference>
<protein>
    <submittedName>
        <fullName evidence="2">Vacuolar sorting-associated 33A</fullName>
    </submittedName>
</protein>